<organism evidence="1 2">
    <name type="scientific">Streptococcus gordonii</name>
    <dbReference type="NCBI Taxonomy" id="1302"/>
    <lineage>
        <taxon>Bacteria</taxon>
        <taxon>Bacillati</taxon>
        <taxon>Bacillota</taxon>
        <taxon>Bacilli</taxon>
        <taxon>Lactobacillales</taxon>
        <taxon>Streptococcaceae</taxon>
        <taxon>Streptococcus</taxon>
    </lineage>
</organism>
<dbReference type="EMBL" id="JYGL01000001">
    <property type="protein sequence ID" value="KJQ59620.1"/>
    <property type="molecule type" value="Genomic_DNA"/>
</dbReference>
<protein>
    <submittedName>
        <fullName evidence="1">Uncharacterized protein</fullName>
    </submittedName>
</protein>
<comment type="caution">
    <text evidence="1">The sequence shown here is derived from an EMBL/GenBank/DDBJ whole genome shotgun (WGS) entry which is preliminary data.</text>
</comment>
<accession>A0AAW3H8M0</accession>
<gene>
    <name evidence="1" type="ORF">TZ86_01491</name>
</gene>
<evidence type="ECO:0000313" key="1">
    <source>
        <dbReference type="EMBL" id="KJQ59620.1"/>
    </source>
</evidence>
<sequence>MVVILSLMENLLVEQLGNYFNGLIGKIKLRFVIKRLKNEVEVLILKQYGDREYYLDFDRFLIEQNVLEKIIKNFLNQDVLQSKTINQSVLLYYLKDKYDKRKKITIEAEEIYNVNSLNGVPELVDDSMNQYSNLIYNKVTVKTVNPEVISSITLNGIKKEPNKLADIRYDGGLYLDQQKYLLIAYNNGNQSGETGDINVTVSALKKGTREKVKLNSFISTSSILLPGVVLGQHKIDLLEYKDIFDSNEEYDSLEIQFENQKNTIPKGGGVYNRDTGRFEVRLGASPGPSIQEVPFFNLSKSKTKEERHCSQHIENVSDIYFTVFVEESCVLSYTVELKSESNKIKSKSRHTIKIRIPKYKQEKTCVFGYFYRLIRDHNPDLLDFNYSFDTVKDLQKELVFDRYEAAQKYAKVTFDV</sequence>
<name>A0AAW3H8M0_STRGN</name>
<dbReference type="AlphaFoldDB" id="A0AAW3H8M0"/>
<dbReference type="RefSeq" id="WP_045504697.1">
    <property type="nucleotide sequence ID" value="NZ_JYGL01000001.1"/>
</dbReference>
<evidence type="ECO:0000313" key="2">
    <source>
        <dbReference type="Proteomes" id="UP000033658"/>
    </source>
</evidence>
<dbReference type="Proteomes" id="UP000033658">
    <property type="component" value="Unassembled WGS sequence"/>
</dbReference>
<proteinExistence type="predicted"/>
<reference evidence="1 2" key="1">
    <citation type="submission" date="2015-02" db="EMBL/GenBank/DDBJ databases">
        <title>Evolution of amylase-binding proteins of oral streptococcal species.</title>
        <authorList>
            <person name="Haase E.M."/>
        </authorList>
    </citation>
    <scope>NUCLEOTIDE SEQUENCE [LARGE SCALE GENOMIC DNA]</scope>
    <source>
        <strain evidence="1 2">G9B</strain>
    </source>
</reference>